<evidence type="ECO:0000256" key="5">
    <source>
        <dbReference type="ARBA" id="ARBA00022989"/>
    </source>
</evidence>
<feature type="transmembrane region" description="Helical" evidence="8">
    <location>
        <begin position="89"/>
        <end position="110"/>
    </location>
</feature>
<keyword evidence="4 8" id="KW-0812">Transmembrane</keyword>
<feature type="transmembrane region" description="Helical" evidence="8">
    <location>
        <begin position="148"/>
        <end position="172"/>
    </location>
</feature>
<dbReference type="Proteomes" id="UP000006851">
    <property type="component" value="Chromosome"/>
</dbReference>
<organism evidence="10 11">
    <name type="scientific">Coriobacterium glomerans (strain ATCC 49209 / DSM 20642 / JCM 10262 / PW2)</name>
    <dbReference type="NCBI Taxonomy" id="700015"/>
    <lineage>
        <taxon>Bacteria</taxon>
        <taxon>Bacillati</taxon>
        <taxon>Actinomycetota</taxon>
        <taxon>Coriobacteriia</taxon>
        <taxon>Coriobacteriales</taxon>
        <taxon>Coriobacteriaceae</taxon>
        <taxon>Coriobacterium</taxon>
    </lineage>
</organism>
<gene>
    <name evidence="10" type="ordered locus">Corgl_0602</name>
</gene>
<feature type="transmembrane region" description="Helical" evidence="8">
    <location>
        <begin position="26"/>
        <end position="50"/>
    </location>
</feature>
<keyword evidence="11" id="KW-1185">Reference proteome</keyword>
<dbReference type="SUPFAM" id="SSF53649">
    <property type="entry name" value="Alkaline phosphatase-like"/>
    <property type="match status" value="1"/>
</dbReference>
<feature type="transmembrane region" description="Helical" evidence="8">
    <location>
        <begin position="122"/>
        <end position="142"/>
    </location>
</feature>
<dbReference type="InterPro" id="IPR017850">
    <property type="entry name" value="Alkaline_phosphatase_core_sf"/>
</dbReference>
<evidence type="ECO:0000313" key="11">
    <source>
        <dbReference type="Proteomes" id="UP000006851"/>
    </source>
</evidence>
<keyword evidence="3" id="KW-1003">Cell membrane</keyword>
<evidence type="ECO:0000313" key="10">
    <source>
        <dbReference type="EMBL" id="AEB06716.1"/>
    </source>
</evidence>
<feature type="transmembrane region" description="Helical" evidence="8">
    <location>
        <begin position="224"/>
        <end position="248"/>
    </location>
</feature>
<evidence type="ECO:0000256" key="6">
    <source>
        <dbReference type="ARBA" id="ARBA00023136"/>
    </source>
</evidence>
<feature type="transmembrane region" description="Helical" evidence="8">
    <location>
        <begin position="179"/>
        <end position="198"/>
    </location>
</feature>
<feature type="region of interest" description="Disordered" evidence="7">
    <location>
        <begin position="283"/>
        <end position="306"/>
    </location>
</feature>
<dbReference type="EMBL" id="CP002628">
    <property type="protein sequence ID" value="AEB06716.1"/>
    <property type="molecule type" value="Genomic_DNA"/>
</dbReference>
<dbReference type="Gene3D" id="3.40.720.10">
    <property type="entry name" value="Alkaline Phosphatase, subunit A"/>
    <property type="match status" value="1"/>
</dbReference>
<evidence type="ECO:0000256" key="7">
    <source>
        <dbReference type="SAM" id="MobiDB-lite"/>
    </source>
</evidence>
<name>F2NBI0_CORGP</name>
<evidence type="ECO:0000256" key="8">
    <source>
        <dbReference type="SAM" id="Phobius"/>
    </source>
</evidence>
<dbReference type="Pfam" id="PF00884">
    <property type="entry name" value="Sulfatase"/>
    <property type="match status" value="1"/>
</dbReference>
<dbReference type="AlphaFoldDB" id="F2NBI0"/>
<evidence type="ECO:0000256" key="1">
    <source>
        <dbReference type="ARBA" id="ARBA00004651"/>
    </source>
</evidence>
<accession>F2NBI0</accession>
<dbReference type="CDD" id="cd16015">
    <property type="entry name" value="LTA_synthase"/>
    <property type="match status" value="1"/>
</dbReference>
<keyword evidence="6 8" id="KW-0472">Membrane</keyword>
<comment type="pathway">
    <text evidence="2">Cell wall biogenesis; lipoteichoic acid biosynthesis.</text>
</comment>
<protein>
    <submittedName>
        <fullName evidence="10">Sulfatase</fullName>
    </submittedName>
</protein>
<evidence type="ECO:0000256" key="4">
    <source>
        <dbReference type="ARBA" id="ARBA00022692"/>
    </source>
</evidence>
<dbReference type="PANTHER" id="PTHR47371">
    <property type="entry name" value="LIPOTEICHOIC ACID SYNTHASE"/>
    <property type="match status" value="1"/>
</dbReference>
<reference evidence="11" key="1">
    <citation type="journal article" date="2013" name="Stand. Genomic Sci.">
        <title>Complete genome sequence of Coriobacterium glomerans type strain (PW2(T)) from the midgut of Pyrrhocoris apterus L. (red soldier bug).</title>
        <authorList>
            <person name="Stackebrandt E."/>
            <person name="Zeytun A."/>
            <person name="Lapidus A."/>
            <person name="Nolan M."/>
            <person name="Lucas S."/>
            <person name="Hammon N."/>
            <person name="Deshpande S."/>
            <person name="Cheng J.F."/>
            <person name="Tapia R."/>
            <person name="Goodwin L.A."/>
            <person name="Pitluck S."/>
            <person name="Liolios K."/>
            <person name="Pagani I."/>
            <person name="Ivanova N."/>
            <person name="Mavromatis K."/>
            <person name="Mikhailova N."/>
            <person name="Huntemann M."/>
            <person name="Pati A."/>
            <person name="Chen A."/>
            <person name="Palaniappan K."/>
            <person name="Chang Y.J."/>
            <person name="Land M."/>
            <person name="Hauser L."/>
            <person name="Rohde M."/>
            <person name="Pukall R."/>
            <person name="Goker M."/>
            <person name="Detter J.C."/>
            <person name="Woyke T."/>
            <person name="Bristow J."/>
            <person name="Eisen J.A."/>
            <person name="Markowitz V."/>
            <person name="Hugenholtz P."/>
            <person name="Kyrpides N.C."/>
            <person name="Klenk H.P."/>
        </authorList>
    </citation>
    <scope>NUCLEOTIDE SEQUENCE</scope>
    <source>
        <strain evidence="11">ATCC 49209 / DSM 20642 / JCM 10262 / PW2</strain>
    </source>
</reference>
<dbReference type="KEGG" id="cgo:Corgl_0602"/>
<dbReference type="InterPro" id="IPR000917">
    <property type="entry name" value="Sulfatase_N"/>
</dbReference>
<feature type="transmembrane region" description="Helical" evidence="8">
    <location>
        <begin position="62"/>
        <end position="83"/>
    </location>
</feature>
<comment type="subcellular location">
    <subcellularLocation>
        <location evidence="1">Cell membrane</location>
        <topology evidence="1">Multi-pass membrane protein</topology>
    </subcellularLocation>
</comment>
<keyword evidence="5 8" id="KW-1133">Transmembrane helix</keyword>
<feature type="domain" description="Sulfatase N-terminal" evidence="9">
    <location>
        <begin position="420"/>
        <end position="689"/>
    </location>
</feature>
<dbReference type="eggNOG" id="COG1368">
    <property type="taxonomic scope" value="Bacteria"/>
</dbReference>
<sequence>MSNEKRVRPQISAAHVITNGDEMGTIVMTCISAVATVLMAIMIARFLIAGRQTGAPALRSRTAWCCTFTVVSIVVGGLCARGMLSADPLSLIVLSVVLVGCVAAQTRAESIARFVSVPRHPYVRSLALVLIASLLAMMALEIPWNHEIWNMVMMTAILEYLLIAALLSFLYYLPRRHGVLAAAAVAVLAGIGVAQYFVVTFRQMPIQPGDLFALSTAASVADSYIYVVSAYCLYGIAFAAVAICLFSLSFPLTQGSLNPSSTSCAPLPTIRAGRALADEAEKCDAAPEDARDQRGPAEASDDERHEEGFRLKLPLTVDRRTAVLSAAFLAGQAFVDYYNTLDVRLYTWRPLGSYYDQGFLPTFISTAQMMIPPKPKHFNSEDADKLIKRYAASWDSDANGGLLPARAAAEQQFEELKPSIICIMNESFSDLSIFDGLRCGYKGPQRFASVSDALFCGTSYMSAFGGGTCNSEFEFLTGHSMAFLGSGVYPFMTYNLAPTENLARQFAKQGYHALAMHPNHASNWNRVNVFNDMGFEHFYSIKDFVGAEELCRKVTDAATYDKCLDLLRSQDEPVFIHDVTMQNHSGYDTGLIPPAQRLSYVPAGVDADHIRWTNEYLALIEASDVAFRSFLDSLSKLSRPVVVVMYGDHQPFFTDAFNDSYFKGEPNADHTERIWQTKYMVWANYDVAGARQHSDVLDTSINNVGALALEAIGAPLSSYQRAHLALRKEMPAINVVGYRDAAAAWHLSEETSDASEARENYAAMQYRALFDHGQSIFATRRQTEANETDANAAPGTDI</sequence>
<dbReference type="InterPro" id="IPR050448">
    <property type="entry name" value="OpgB/LTA_synthase_biosynth"/>
</dbReference>
<evidence type="ECO:0000256" key="3">
    <source>
        <dbReference type="ARBA" id="ARBA00022475"/>
    </source>
</evidence>
<feature type="compositionally biased region" description="Basic and acidic residues" evidence="7">
    <location>
        <begin position="283"/>
        <end position="295"/>
    </location>
</feature>
<dbReference type="HOGENOM" id="CLU_014385_1_1_11"/>
<evidence type="ECO:0000259" key="9">
    <source>
        <dbReference type="Pfam" id="PF00884"/>
    </source>
</evidence>
<dbReference type="STRING" id="700015.Corgl_0602"/>
<proteinExistence type="predicted"/>
<dbReference type="GO" id="GO:0005886">
    <property type="term" value="C:plasma membrane"/>
    <property type="evidence" value="ECO:0007669"/>
    <property type="project" value="UniProtKB-SubCell"/>
</dbReference>
<evidence type="ECO:0000256" key="2">
    <source>
        <dbReference type="ARBA" id="ARBA00004936"/>
    </source>
</evidence>
<dbReference type="PANTHER" id="PTHR47371:SF3">
    <property type="entry name" value="PHOSPHOGLYCEROL TRANSFERASE I"/>
    <property type="match status" value="1"/>
</dbReference>